<dbReference type="EMBL" id="CP031165">
    <property type="protein sequence ID" value="AXV06375.1"/>
    <property type="molecule type" value="Genomic_DNA"/>
</dbReference>
<keyword evidence="2" id="KW-1185">Reference proteome</keyword>
<proteinExistence type="predicted"/>
<dbReference type="Proteomes" id="UP000264006">
    <property type="component" value="Chromosome"/>
</dbReference>
<dbReference type="AlphaFoldDB" id="A0A346XVX8"/>
<dbReference type="Gene3D" id="1.10.10.60">
    <property type="entry name" value="Homeodomain-like"/>
    <property type="match status" value="1"/>
</dbReference>
<dbReference type="SUPFAM" id="SSF46689">
    <property type="entry name" value="Homeodomain-like"/>
    <property type="match status" value="1"/>
</dbReference>
<name>A0A346XVX8_9ACTN</name>
<evidence type="ECO:0000313" key="1">
    <source>
        <dbReference type="EMBL" id="AXV06375.1"/>
    </source>
</evidence>
<dbReference type="KEGG" id="euz:DVS28_a1684"/>
<protein>
    <submittedName>
        <fullName evidence="1">Mobile element protein</fullName>
    </submittedName>
</protein>
<dbReference type="InterPro" id="IPR009057">
    <property type="entry name" value="Homeodomain-like_sf"/>
</dbReference>
<reference evidence="1 2" key="1">
    <citation type="submission" date="2018-09" db="EMBL/GenBank/DDBJ databases">
        <title>Complete genome sequence of Euzebya sp. DY32-46 isolated from seawater of Pacific Ocean.</title>
        <authorList>
            <person name="Xu L."/>
            <person name="Wu Y.-H."/>
            <person name="Xu X.-W."/>
        </authorList>
    </citation>
    <scope>NUCLEOTIDE SEQUENCE [LARGE SCALE GENOMIC DNA]</scope>
    <source>
        <strain evidence="1 2">DY32-46</strain>
    </source>
</reference>
<dbReference type="RefSeq" id="WP_114591041.1">
    <property type="nucleotide sequence ID" value="NZ_CP031165.1"/>
</dbReference>
<accession>A0A346XVX8</accession>
<evidence type="ECO:0000313" key="2">
    <source>
        <dbReference type="Proteomes" id="UP000264006"/>
    </source>
</evidence>
<gene>
    <name evidence="1" type="ORF">DVS28_a1684</name>
</gene>
<organism evidence="1 2">
    <name type="scientific">Euzebya pacifica</name>
    <dbReference type="NCBI Taxonomy" id="1608957"/>
    <lineage>
        <taxon>Bacteria</taxon>
        <taxon>Bacillati</taxon>
        <taxon>Actinomycetota</taxon>
        <taxon>Nitriliruptoria</taxon>
        <taxon>Euzebyales</taxon>
    </lineage>
</organism>
<sequence>MPKNKPPYRLELREQLIALVKAGRSPEELSPDYGQTAQTIRNWIAADVAEDDPAHLGRAEREELARLRRENKILREERETL</sequence>